<evidence type="ECO:0000256" key="1">
    <source>
        <dbReference type="SAM" id="Coils"/>
    </source>
</evidence>
<dbReference type="SUPFAM" id="SSF52799">
    <property type="entry name" value="(Phosphotyrosine protein) phosphatases II"/>
    <property type="match status" value="1"/>
</dbReference>
<evidence type="ECO:0000256" key="2">
    <source>
        <dbReference type="SAM" id="MobiDB-lite"/>
    </source>
</evidence>
<dbReference type="WBParaSite" id="Minc3s01200g21652">
    <property type="protein sequence ID" value="Minc3s01200g21652"/>
    <property type="gene ID" value="Minc3s01200g21652"/>
</dbReference>
<evidence type="ECO:0000259" key="3">
    <source>
        <dbReference type="PROSITE" id="PS50055"/>
    </source>
</evidence>
<organism evidence="5 6">
    <name type="scientific">Meloidogyne incognita</name>
    <name type="common">Southern root-knot nematode worm</name>
    <name type="synonym">Oxyuris incognita</name>
    <dbReference type="NCBI Taxonomy" id="6306"/>
    <lineage>
        <taxon>Eukaryota</taxon>
        <taxon>Metazoa</taxon>
        <taxon>Ecdysozoa</taxon>
        <taxon>Nematoda</taxon>
        <taxon>Chromadorea</taxon>
        <taxon>Rhabditida</taxon>
        <taxon>Tylenchina</taxon>
        <taxon>Tylenchomorpha</taxon>
        <taxon>Tylenchoidea</taxon>
        <taxon>Meloidogynidae</taxon>
        <taxon>Meloidogyninae</taxon>
        <taxon>Meloidogyne</taxon>
        <taxon>Meloidogyne incognita group</taxon>
    </lineage>
</organism>
<evidence type="ECO:0000313" key="6">
    <source>
        <dbReference type="WBParaSite" id="Minc3s01200g21652"/>
    </source>
</evidence>
<proteinExistence type="predicted"/>
<dbReference type="GO" id="GO:0004725">
    <property type="term" value="F:protein tyrosine phosphatase activity"/>
    <property type="evidence" value="ECO:0007669"/>
    <property type="project" value="InterPro"/>
</dbReference>
<dbReference type="PANTHER" id="PTHR46163">
    <property type="entry name" value="TYROSINE-PROTEIN PHOSPHATASE-RELATED"/>
    <property type="match status" value="1"/>
</dbReference>
<feature type="domain" description="Tyrosine-protein phosphatase" evidence="3">
    <location>
        <begin position="161"/>
        <end position="360"/>
    </location>
</feature>
<dbReference type="CDD" id="cd00047">
    <property type="entry name" value="PTPc"/>
    <property type="match status" value="1"/>
</dbReference>
<dbReference type="SMART" id="SM00194">
    <property type="entry name" value="PTPc"/>
    <property type="match status" value="1"/>
</dbReference>
<dbReference type="PRINTS" id="PR00700">
    <property type="entry name" value="PRTYPHPHTASE"/>
</dbReference>
<accession>A0A914MAH3</accession>
<feature type="coiled-coil region" evidence="1">
    <location>
        <begin position="376"/>
        <end position="407"/>
    </location>
</feature>
<dbReference type="PROSITE" id="PS50055">
    <property type="entry name" value="TYR_PHOSPHATASE_PTP"/>
    <property type="match status" value="1"/>
</dbReference>
<dbReference type="PROSITE" id="PS50056">
    <property type="entry name" value="TYR_PHOSPHATASE_2"/>
    <property type="match status" value="1"/>
</dbReference>
<dbReference type="InterPro" id="IPR029021">
    <property type="entry name" value="Prot-tyrosine_phosphatase-like"/>
</dbReference>
<evidence type="ECO:0000313" key="5">
    <source>
        <dbReference type="Proteomes" id="UP000887563"/>
    </source>
</evidence>
<keyword evidence="1" id="KW-0175">Coiled coil</keyword>
<dbReference type="PANTHER" id="PTHR46163:SF5">
    <property type="entry name" value="TYROSINE-PROTEIN PHOSPHATASE"/>
    <property type="match status" value="1"/>
</dbReference>
<feature type="region of interest" description="Disordered" evidence="2">
    <location>
        <begin position="39"/>
        <end position="114"/>
    </location>
</feature>
<dbReference type="InterPro" id="IPR000242">
    <property type="entry name" value="PTP_cat"/>
</dbReference>
<dbReference type="InterPro" id="IPR003595">
    <property type="entry name" value="Tyr_Pase_cat"/>
</dbReference>
<dbReference type="PROSITE" id="PS00383">
    <property type="entry name" value="TYR_PHOSPHATASE_1"/>
    <property type="match status" value="1"/>
</dbReference>
<evidence type="ECO:0000259" key="4">
    <source>
        <dbReference type="PROSITE" id="PS50056"/>
    </source>
</evidence>
<dbReference type="SMART" id="SM00404">
    <property type="entry name" value="PTPc_motif"/>
    <property type="match status" value="1"/>
</dbReference>
<dbReference type="Gene3D" id="3.90.190.10">
    <property type="entry name" value="Protein tyrosine phosphatase superfamily"/>
    <property type="match status" value="2"/>
</dbReference>
<dbReference type="InterPro" id="IPR000387">
    <property type="entry name" value="Tyr_Pase_dom"/>
</dbReference>
<sequence>MAKPIMFIVNQLLGTLALIDYLGTSRLLLRCSTTRSATTKMVDRRASSGNKGRSGRNKQSKQKYDTEGGRRQSSVLKRPSARATVDRPSRGGSGGGSGDPRRPSTQSTGSTVSQHATAAQRWFYSLVRHGGIRRIREKFVNDLATYRSKRVTTKAFDDDRNADLNRYPDVALIDQTRVVLRNGPEGSDYVHASKVIVQLCQNQEEGREKCADYIPAEPTLYGNATVSVKESTHATVANPSVHRTVLEASLQSGRSVEVVHFLYDGWPDRDVPLSPAAFRQLRGTVQKLAVARKCSVLIHCSAGIGRTGTYAAIEMAYRDLIANDREVQMSTIFQRLRDQRAHAIQTDLQYLFLHRALIDIALEKGRLNRVDKAGGVDAFIKEYEELIKRKREERKELERKHKRRRGRD</sequence>
<dbReference type="Proteomes" id="UP000887563">
    <property type="component" value="Unplaced"/>
</dbReference>
<protein>
    <submittedName>
        <fullName evidence="6">Uncharacterized protein</fullName>
    </submittedName>
</protein>
<dbReference type="AlphaFoldDB" id="A0A914MAH3"/>
<dbReference type="Pfam" id="PF00102">
    <property type="entry name" value="Y_phosphatase"/>
    <property type="match status" value="1"/>
</dbReference>
<dbReference type="InterPro" id="IPR016130">
    <property type="entry name" value="Tyr_Pase_AS"/>
</dbReference>
<feature type="compositionally biased region" description="Polar residues" evidence="2">
    <location>
        <begin position="105"/>
        <end position="114"/>
    </location>
</feature>
<reference evidence="6" key="1">
    <citation type="submission" date="2022-11" db="UniProtKB">
        <authorList>
            <consortium name="WormBaseParasite"/>
        </authorList>
    </citation>
    <scope>IDENTIFICATION</scope>
</reference>
<keyword evidence="5" id="KW-1185">Reference proteome</keyword>
<name>A0A914MAH3_MELIC</name>
<feature type="domain" description="Tyrosine specific protein phosphatases" evidence="4">
    <location>
        <begin position="279"/>
        <end position="351"/>
    </location>
</feature>
<dbReference type="InterPro" id="IPR052782">
    <property type="entry name" value="Oocyte-zygote_transition_reg"/>
</dbReference>